<comment type="caution">
    <text evidence="11">The sequence shown here is derived from an EMBL/GenBank/DDBJ whole genome shotgun (WGS) entry which is preliminary data.</text>
</comment>
<keyword evidence="12" id="KW-1185">Reference proteome</keyword>
<evidence type="ECO:0000256" key="3">
    <source>
        <dbReference type="ARBA" id="ARBA00012363"/>
    </source>
</evidence>
<name>A0ABU0BJ32_9HYPH</name>
<evidence type="ECO:0000256" key="9">
    <source>
        <dbReference type="ARBA" id="ARBA00047371"/>
    </source>
</evidence>
<keyword evidence="6 10" id="KW-0210">Decarboxylase</keyword>
<evidence type="ECO:0000313" key="11">
    <source>
        <dbReference type="EMBL" id="MDQ0318254.1"/>
    </source>
</evidence>
<feature type="binding site" evidence="10">
    <location>
        <position position="201"/>
    </location>
    <ligand>
        <name>Mn(2+)</name>
        <dbReference type="ChEBI" id="CHEBI:29035"/>
    </ligand>
</feature>
<dbReference type="NCBIfam" id="NF006821">
    <property type="entry name" value="PRK09344.1-3"/>
    <property type="match status" value="1"/>
</dbReference>
<keyword evidence="10" id="KW-0464">Manganese</keyword>
<protein>
    <recommendedName>
        <fullName evidence="3 10">Phosphoenolpyruvate carboxykinase (ATP)</fullName>
        <shortName evidence="10">PCK</shortName>
        <shortName evidence="10">PEP carboxykinase</shortName>
        <shortName evidence="10">PEPCK</shortName>
        <ecNumber evidence="3 10">4.1.1.49</ecNumber>
    </recommendedName>
</protein>
<feature type="binding site" evidence="10">
    <location>
        <position position="220"/>
    </location>
    <ligand>
        <name>ATP</name>
        <dbReference type="ChEBI" id="CHEBI:30616"/>
    </ligand>
</feature>
<comment type="subcellular location">
    <subcellularLocation>
        <location evidence="10">Cytoplasm</location>
    </subcellularLocation>
</comment>
<keyword evidence="10" id="KW-0963">Cytoplasm</keyword>
<comment type="function">
    <text evidence="10">Involved in the gluconeogenesis. Catalyzes the conversion of oxaloacetate (OAA) to phosphoenolpyruvate (PEP) through direct phosphoryl transfer between the nucleoside triphosphate and OAA.</text>
</comment>
<comment type="cofactor">
    <cofactor evidence="10">
        <name>Mn(2+)</name>
        <dbReference type="ChEBI" id="CHEBI:29035"/>
    </cofactor>
    <text evidence="10">Binds 1 Mn(2+) ion per subunit.</text>
</comment>
<dbReference type="HAMAP" id="MF_00453">
    <property type="entry name" value="PEPCK_ATP"/>
    <property type="match status" value="1"/>
</dbReference>
<dbReference type="Gene3D" id="2.170.8.10">
    <property type="entry name" value="Phosphoenolpyruvate Carboxykinase, domain 2"/>
    <property type="match status" value="1"/>
</dbReference>
<evidence type="ECO:0000256" key="6">
    <source>
        <dbReference type="ARBA" id="ARBA00022793"/>
    </source>
</evidence>
<dbReference type="PANTHER" id="PTHR30031:SF0">
    <property type="entry name" value="PHOSPHOENOLPYRUVATE CARBOXYKINASE (ATP)"/>
    <property type="match status" value="1"/>
</dbReference>
<proteinExistence type="inferred from homology"/>
<feature type="binding site" evidence="10">
    <location>
        <position position="220"/>
    </location>
    <ligand>
        <name>Mn(2+)</name>
        <dbReference type="ChEBI" id="CHEBI:29035"/>
    </ligand>
</feature>
<dbReference type="GO" id="GO:0004612">
    <property type="term" value="F:phosphoenolpyruvate carboxykinase (ATP) activity"/>
    <property type="evidence" value="ECO:0007669"/>
    <property type="project" value="UniProtKB-EC"/>
</dbReference>
<dbReference type="Gene3D" id="3.40.449.10">
    <property type="entry name" value="Phosphoenolpyruvate Carboxykinase, domain 1"/>
    <property type="match status" value="1"/>
</dbReference>
<keyword evidence="4 10" id="KW-0312">Gluconeogenesis</keyword>
<feature type="binding site" evidence="10">
    <location>
        <position position="322"/>
    </location>
    <ligand>
        <name>substrate</name>
    </ligand>
</feature>
<evidence type="ECO:0000256" key="5">
    <source>
        <dbReference type="ARBA" id="ARBA00022741"/>
    </source>
</evidence>
<dbReference type="InterPro" id="IPR008210">
    <property type="entry name" value="PEP_carboxykinase_N"/>
</dbReference>
<organism evidence="11 12">
    <name type="scientific">Pararhizobium capsulatum DSM 1112</name>
    <dbReference type="NCBI Taxonomy" id="1121113"/>
    <lineage>
        <taxon>Bacteria</taxon>
        <taxon>Pseudomonadati</taxon>
        <taxon>Pseudomonadota</taxon>
        <taxon>Alphaproteobacteria</taxon>
        <taxon>Hyphomicrobiales</taxon>
        <taxon>Rhizobiaceae</taxon>
        <taxon>Rhizobium/Agrobacterium group</taxon>
        <taxon>Pararhizobium</taxon>
    </lineage>
</organism>
<dbReference type="EC" id="4.1.1.49" evidence="3 10"/>
<evidence type="ECO:0000256" key="8">
    <source>
        <dbReference type="ARBA" id="ARBA00023239"/>
    </source>
</evidence>
<comment type="caution">
    <text evidence="10">Lacks conserved residue(s) required for the propagation of feature annotation.</text>
</comment>
<feature type="binding site" evidence="10">
    <location>
        <position position="195"/>
    </location>
    <ligand>
        <name>substrate</name>
    </ligand>
</feature>
<dbReference type="EMBL" id="JAUSVF010000001">
    <property type="protein sequence ID" value="MDQ0318254.1"/>
    <property type="molecule type" value="Genomic_DNA"/>
</dbReference>
<dbReference type="InterPro" id="IPR013035">
    <property type="entry name" value="PEP_carboxykinase_C"/>
</dbReference>
<accession>A0ABU0BJ32</accession>
<dbReference type="PROSITE" id="PS00532">
    <property type="entry name" value="PEPCK_ATP"/>
    <property type="match status" value="1"/>
</dbReference>
<evidence type="ECO:0000256" key="10">
    <source>
        <dbReference type="HAMAP-Rule" id="MF_00453"/>
    </source>
</evidence>
<reference evidence="11 12" key="1">
    <citation type="submission" date="2023-07" db="EMBL/GenBank/DDBJ databases">
        <title>Genomic Encyclopedia of Type Strains, Phase IV (KMG-IV): sequencing the most valuable type-strain genomes for metagenomic binning, comparative biology and taxonomic classification.</title>
        <authorList>
            <person name="Goeker M."/>
        </authorList>
    </citation>
    <scope>NUCLEOTIDE SEQUENCE [LARGE SCALE GENOMIC DNA]</scope>
    <source>
        <strain evidence="11 12">DSM 1112</strain>
    </source>
</reference>
<comment type="pathway">
    <text evidence="1 10">Carbohydrate biosynthesis; gluconeogenesis.</text>
</comment>
<dbReference type="RefSeq" id="WP_307226156.1">
    <property type="nucleotide sequence ID" value="NZ_JAUSVF010000001.1"/>
</dbReference>
<comment type="similarity">
    <text evidence="2 10">Belongs to the phosphoenolpyruvate carboxykinase (ATP) family.</text>
</comment>
<dbReference type="PIRSF" id="PIRSF006294">
    <property type="entry name" value="PEP_crbxkin"/>
    <property type="match status" value="1"/>
</dbReference>
<dbReference type="NCBIfam" id="NF006822">
    <property type="entry name" value="PRK09344.1-4"/>
    <property type="match status" value="1"/>
</dbReference>
<dbReference type="Proteomes" id="UP001230207">
    <property type="component" value="Unassembled WGS sequence"/>
</dbReference>
<feature type="binding site" evidence="10">
    <location>
        <position position="201"/>
    </location>
    <ligand>
        <name>ATP</name>
        <dbReference type="ChEBI" id="CHEBI:30616"/>
    </ligand>
</feature>
<feature type="binding site" evidence="10">
    <location>
        <position position="285"/>
    </location>
    <ligand>
        <name>ATP</name>
        <dbReference type="ChEBI" id="CHEBI:30616"/>
    </ligand>
</feature>
<feature type="binding site" evidence="10">
    <location>
        <position position="257"/>
    </location>
    <ligand>
        <name>Mn(2+)</name>
        <dbReference type="ChEBI" id="CHEBI:29035"/>
    </ligand>
</feature>
<evidence type="ECO:0000256" key="4">
    <source>
        <dbReference type="ARBA" id="ARBA00022432"/>
    </source>
</evidence>
<dbReference type="Gene3D" id="3.90.228.20">
    <property type="match status" value="1"/>
</dbReference>
<gene>
    <name evidence="10" type="primary">pckA</name>
    <name evidence="11" type="ORF">QO002_000392</name>
</gene>
<dbReference type="SUPFAM" id="SSF53795">
    <property type="entry name" value="PEP carboxykinase-like"/>
    <property type="match status" value="1"/>
</dbReference>
<evidence type="ECO:0000256" key="2">
    <source>
        <dbReference type="ARBA" id="ARBA00006052"/>
    </source>
</evidence>
<dbReference type="SUPFAM" id="SSF68923">
    <property type="entry name" value="PEP carboxykinase N-terminal domain"/>
    <property type="match status" value="1"/>
</dbReference>
<evidence type="ECO:0000313" key="12">
    <source>
        <dbReference type="Proteomes" id="UP001230207"/>
    </source>
</evidence>
<dbReference type="InterPro" id="IPR001272">
    <property type="entry name" value="PEP_carboxykinase_ATP"/>
</dbReference>
<feature type="binding site" evidence="10">
    <location>
        <begin position="236"/>
        <end position="244"/>
    </location>
    <ligand>
        <name>ATP</name>
        <dbReference type="ChEBI" id="CHEBI:30616"/>
    </ligand>
</feature>
<keyword evidence="7 10" id="KW-0067">ATP-binding</keyword>
<dbReference type="InterPro" id="IPR015994">
    <property type="entry name" value="PEPCK_ATP_CS"/>
</dbReference>
<feature type="binding site" evidence="10">
    <location>
        <position position="61"/>
    </location>
    <ligand>
        <name>substrate</name>
    </ligand>
</feature>
<dbReference type="Pfam" id="PF01293">
    <property type="entry name" value="PEPCK_ATP"/>
    <property type="match status" value="1"/>
</dbReference>
<dbReference type="NCBIfam" id="TIGR00224">
    <property type="entry name" value="pckA"/>
    <property type="match status" value="1"/>
</dbReference>
<comment type="catalytic activity">
    <reaction evidence="9 10">
        <text>oxaloacetate + ATP = phosphoenolpyruvate + ADP + CO2</text>
        <dbReference type="Rhea" id="RHEA:18617"/>
        <dbReference type="ChEBI" id="CHEBI:16452"/>
        <dbReference type="ChEBI" id="CHEBI:16526"/>
        <dbReference type="ChEBI" id="CHEBI:30616"/>
        <dbReference type="ChEBI" id="CHEBI:58702"/>
        <dbReference type="ChEBI" id="CHEBI:456216"/>
        <dbReference type="EC" id="4.1.1.49"/>
    </reaction>
</comment>
<keyword evidence="5 10" id="KW-0547">Nucleotide-binding</keyword>
<feature type="binding site" evidence="10">
    <location>
        <position position="322"/>
    </location>
    <ligand>
        <name>ATP</name>
        <dbReference type="ChEBI" id="CHEBI:30616"/>
    </ligand>
</feature>
<evidence type="ECO:0000256" key="1">
    <source>
        <dbReference type="ARBA" id="ARBA00004742"/>
    </source>
</evidence>
<dbReference type="PANTHER" id="PTHR30031">
    <property type="entry name" value="PHOSPHOENOLPYRUVATE CARBOXYKINASE ATP"/>
    <property type="match status" value="1"/>
</dbReference>
<feature type="binding site" evidence="10">
    <location>
        <position position="447"/>
    </location>
    <ligand>
        <name>ATP</name>
        <dbReference type="ChEBI" id="CHEBI:30616"/>
    </ligand>
</feature>
<sequence>MDELGIRNPSIGLEAIGFKDLDVVRFNFGTSALYEEALRRQEAQLTADGALRALTGQHTGRSPKDKFVVRDATTTDQIWWDNNKEMSPEHFAILHADMLEHARGKSLYVQDLIGGADTDNALATRVITEFAWHSLFIRNLLIRPEKSALETFVPRLTIIDLPDFKGDPARHGCRTETVIACDLVNGLILIGGTSYAGEMKKSVFTALNYLLPAKGVMPMHCSANVGPDGDAAVFFGLSGTGKTTLSADPKRTLIGDDEHGWGEDGIFNFEGGCYAKTIRLSAEAEPEIFATTRRFGTVLENVVLDADRKPDFNDGSLTENTRCAYPLDFIPNASETGTTGHPRTIIMLTADAFGVMPPIAKLTPEQAMYHFLSGYTAKVAGTEKGVTEPEATFSTCFGAPFMPRHPSEYGNLLRDLIARHDVTCWLVNTGWTGGAHGTGHRMPIKPTRALLCAALDGSLAGAEFRTDANFGFAVPVAVEGVDTTILDPRSTWSDGNAYDAQARKLVDMFITNFAKFEDHVDGSVRDAAPGVVLAAE</sequence>
<keyword evidence="8 10" id="KW-0456">Lyase</keyword>
<dbReference type="CDD" id="cd00484">
    <property type="entry name" value="PEPCK_ATP"/>
    <property type="match status" value="1"/>
</dbReference>
<keyword evidence="10" id="KW-0479">Metal-binding</keyword>
<evidence type="ECO:0000256" key="7">
    <source>
        <dbReference type="ARBA" id="ARBA00022840"/>
    </source>
</evidence>
<dbReference type="NCBIfam" id="NF006820">
    <property type="entry name" value="PRK09344.1-2"/>
    <property type="match status" value="1"/>
</dbReference>
<feature type="binding site" evidence="10">
    <location>
        <position position="201"/>
    </location>
    <ligand>
        <name>substrate</name>
    </ligand>
</feature>